<keyword evidence="8" id="KW-0969">Cilium</keyword>
<dbReference type="RefSeq" id="WP_344795183.1">
    <property type="nucleotide sequence ID" value="NZ_BAABBN010000004.1"/>
</dbReference>
<proteinExistence type="inferred from homology"/>
<keyword evidence="9" id="KW-1185">Reference proteome</keyword>
<evidence type="ECO:0000313" key="8">
    <source>
        <dbReference type="EMBL" id="GAA3913522.1"/>
    </source>
</evidence>
<evidence type="ECO:0000256" key="4">
    <source>
        <dbReference type="ARBA" id="ARBA00022525"/>
    </source>
</evidence>
<evidence type="ECO:0000256" key="6">
    <source>
        <dbReference type="SAM" id="MobiDB-lite"/>
    </source>
</evidence>
<sequence length="413" mass="45770">MAVRISSSQAFEASVSQMIDLNSQMLRTQEQISTSKKNLSAADDPLNSTRILQLQQSISLRDQYSTNLDTLDGALRSEESALDSIVTNIRKVRELTVSAGDGTYSFDDRKSIALEIGQRVDELLALTNTKDPNGEYIFAGFQGFTEPFVEQQDGRFIYQGDEGERFVKADEATNLARNNPGKEIFMDIPSENNTVSTSTDPTNSDADTYITLGKVVDQTVYDAFYPEDIVIEFNAETNVIPNGPNFTAYEKETGRPIVQDQSYVPGQEIQLEGVAFKVVGSPDPGDNFYIDSSSKQDIFTTYKLLEDGLNSLTDTPVDQEQLEKLLSDTLSNLDNALNSVINVQSDVGGRMNIVATSRETQEEVKLVSQEVLSDLQDLDYSEAVSRLSYQTFVLEATQLSYTRVTGLSLFNQL</sequence>
<dbReference type="InterPro" id="IPR001029">
    <property type="entry name" value="Flagellin_N"/>
</dbReference>
<dbReference type="EMBL" id="BAABBN010000004">
    <property type="protein sequence ID" value="GAA3913522.1"/>
    <property type="molecule type" value="Genomic_DNA"/>
</dbReference>
<keyword evidence="8" id="KW-0966">Cell projection</keyword>
<organism evidence="8 9">
    <name type="scientific">Litoribacillus peritrichatus</name>
    <dbReference type="NCBI Taxonomy" id="718191"/>
    <lineage>
        <taxon>Bacteria</taxon>
        <taxon>Pseudomonadati</taxon>
        <taxon>Pseudomonadota</taxon>
        <taxon>Gammaproteobacteria</taxon>
        <taxon>Oceanospirillales</taxon>
        <taxon>Oceanospirillaceae</taxon>
        <taxon>Litoribacillus</taxon>
    </lineage>
</organism>
<dbReference type="PANTHER" id="PTHR42792:SF1">
    <property type="entry name" value="FLAGELLAR HOOK-ASSOCIATED PROTEIN 3"/>
    <property type="match status" value="1"/>
</dbReference>
<dbReference type="Gene3D" id="1.20.1330.10">
    <property type="entry name" value="f41 fragment of flagellin, N-terminal domain"/>
    <property type="match status" value="2"/>
</dbReference>
<evidence type="ECO:0000313" key="9">
    <source>
        <dbReference type="Proteomes" id="UP001501565"/>
    </source>
</evidence>
<dbReference type="InterPro" id="IPR001492">
    <property type="entry name" value="Flagellin"/>
</dbReference>
<keyword evidence="8" id="KW-0282">Flagellum</keyword>
<evidence type="ECO:0000256" key="5">
    <source>
        <dbReference type="ARBA" id="ARBA00023143"/>
    </source>
</evidence>
<evidence type="ECO:0000256" key="3">
    <source>
        <dbReference type="ARBA" id="ARBA00005709"/>
    </source>
</evidence>
<dbReference type="Pfam" id="PF00669">
    <property type="entry name" value="Flagellin_N"/>
    <property type="match status" value="1"/>
</dbReference>
<dbReference type="SUPFAM" id="SSF64518">
    <property type="entry name" value="Phase 1 flagellin"/>
    <property type="match status" value="1"/>
</dbReference>
<dbReference type="InterPro" id="IPR013384">
    <property type="entry name" value="Flagell_FlgL"/>
</dbReference>
<feature type="compositionally biased region" description="Polar residues" evidence="6">
    <location>
        <begin position="190"/>
        <end position="202"/>
    </location>
</feature>
<accession>A0ABP7M3Q7</accession>
<gene>
    <name evidence="8" type="primary">flgL</name>
    <name evidence="8" type="ORF">GCM10022277_05180</name>
</gene>
<reference evidence="9" key="1">
    <citation type="journal article" date="2019" name="Int. J. Syst. Evol. Microbiol.">
        <title>The Global Catalogue of Microorganisms (GCM) 10K type strain sequencing project: providing services to taxonomists for standard genome sequencing and annotation.</title>
        <authorList>
            <consortium name="The Broad Institute Genomics Platform"/>
            <consortium name="The Broad Institute Genome Sequencing Center for Infectious Disease"/>
            <person name="Wu L."/>
            <person name="Ma J."/>
        </authorList>
    </citation>
    <scope>NUCLEOTIDE SEQUENCE [LARGE SCALE GENOMIC DNA]</scope>
    <source>
        <strain evidence="9">JCM 17551</strain>
    </source>
</reference>
<protein>
    <submittedName>
        <fullName evidence="8">Flagellar hook-associated protein FlgL</fullName>
    </submittedName>
</protein>
<dbReference type="NCBIfam" id="TIGR02550">
    <property type="entry name" value="flagell_flgL"/>
    <property type="match status" value="1"/>
</dbReference>
<evidence type="ECO:0000259" key="7">
    <source>
        <dbReference type="Pfam" id="PF00669"/>
    </source>
</evidence>
<evidence type="ECO:0000256" key="2">
    <source>
        <dbReference type="ARBA" id="ARBA00004613"/>
    </source>
</evidence>
<feature type="domain" description="Flagellin N-terminal" evidence="7">
    <location>
        <begin position="18"/>
        <end position="141"/>
    </location>
</feature>
<comment type="subcellular location">
    <subcellularLocation>
        <location evidence="1">Bacterial flagellum</location>
    </subcellularLocation>
    <subcellularLocation>
        <location evidence="2">Secreted</location>
    </subcellularLocation>
</comment>
<feature type="region of interest" description="Disordered" evidence="6">
    <location>
        <begin position="181"/>
        <end position="202"/>
    </location>
</feature>
<dbReference type="Proteomes" id="UP001501565">
    <property type="component" value="Unassembled WGS sequence"/>
</dbReference>
<evidence type="ECO:0000256" key="1">
    <source>
        <dbReference type="ARBA" id="ARBA00004365"/>
    </source>
</evidence>
<keyword evidence="5" id="KW-0975">Bacterial flagellum</keyword>
<name>A0ABP7M3Q7_9GAMM</name>
<keyword evidence="4" id="KW-0964">Secreted</keyword>
<comment type="similarity">
    <text evidence="3">Belongs to the bacterial flagellin family.</text>
</comment>
<dbReference type="PANTHER" id="PTHR42792">
    <property type="entry name" value="FLAGELLIN"/>
    <property type="match status" value="1"/>
</dbReference>
<comment type="caution">
    <text evidence="8">The sequence shown here is derived from an EMBL/GenBank/DDBJ whole genome shotgun (WGS) entry which is preliminary data.</text>
</comment>